<dbReference type="InterPro" id="IPR006127">
    <property type="entry name" value="ZnuA-like"/>
</dbReference>
<evidence type="ECO:0000256" key="6">
    <source>
        <dbReference type="SAM" id="SignalP"/>
    </source>
</evidence>
<dbReference type="STRING" id="1423724.FC32_GL001919"/>
<name>A0A0R1TYA4_9LACO</name>
<evidence type="ECO:0000313" key="7">
    <source>
        <dbReference type="EMBL" id="KRL86207.1"/>
    </source>
</evidence>
<feature type="signal peptide" evidence="6">
    <location>
        <begin position="1"/>
        <end position="30"/>
    </location>
</feature>
<dbReference type="PROSITE" id="PS51257">
    <property type="entry name" value="PROKAR_LIPOPROTEIN"/>
    <property type="match status" value="1"/>
</dbReference>
<dbReference type="Proteomes" id="UP000051324">
    <property type="component" value="Unassembled WGS sequence"/>
</dbReference>
<dbReference type="eggNOG" id="COG0803">
    <property type="taxonomic scope" value="Bacteria"/>
</dbReference>
<dbReference type="Gene3D" id="3.40.50.1980">
    <property type="entry name" value="Nitrogenase molybdenum iron protein domain"/>
    <property type="match status" value="2"/>
</dbReference>
<evidence type="ECO:0000256" key="3">
    <source>
        <dbReference type="ARBA" id="ARBA00022723"/>
    </source>
</evidence>
<evidence type="ECO:0000313" key="8">
    <source>
        <dbReference type="Proteomes" id="UP000051324"/>
    </source>
</evidence>
<evidence type="ECO:0000256" key="5">
    <source>
        <dbReference type="RuleBase" id="RU003512"/>
    </source>
</evidence>
<comment type="caution">
    <text evidence="7">The sequence shown here is derived from an EMBL/GenBank/DDBJ whole genome shotgun (WGS) entry which is preliminary data.</text>
</comment>
<dbReference type="AlphaFoldDB" id="A0A0R1TYA4"/>
<proteinExistence type="inferred from homology"/>
<dbReference type="EMBL" id="AZFT01000030">
    <property type="protein sequence ID" value="KRL86207.1"/>
    <property type="molecule type" value="Genomic_DNA"/>
</dbReference>
<dbReference type="SUPFAM" id="SSF53807">
    <property type="entry name" value="Helical backbone' metal receptor"/>
    <property type="match status" value="1"/>
</dbReference>
<protein>
    <submittedName>
        <fullName evidence="7">ABC transporter substrate binding protein</fullName>
    </submittedName>
</protein>
<dbReference type="PANTHER" id="PTHR42953:SF1">
    <property type="entry name" value="METAL-BINDING PROTEIN HI_0362-RELATED"/>
    <property type="match status" value="1"/>
</dbReference>
<organism evidence="7 8">
    <name type="scientific">Ligilactobacillus apodemi DSM 16634 = JCM 16172</name>
    <dbReference type="NCBI Taxonomy" id="1423724"/>
    <lineage>
        <taxon>Bacteria</taxon>
        <taxon>Bacillati</taxon>
        <taxon>Bacillota</taxon>
        <taxon>Bacilli</taxon>
        <taxon>Lactobacillales</taxon>
        <taxon>Lactobacillaceae</taxon>
        <taxon>Ligilactobacillus</taxon>
    </lineage>
</organism>
<dbReference type="PRINTS" id="PR00690">
    <property type="entry name" value="ADHESNFAMILY"/>
</dbReference>
<keyword evidence="8" id="KW-1185">Reference proteome</keyword>
<dbReference type="GO" id="GO:0030001">
    <property type="term" value="P:metal ion transport"/>
    <property type="evidence" value="ECO:0007669"/>
    <property type="project" value="InterPro"/>
</dbReference>
<reference evidence="7 8" key="1">
    <citation type="journal article" date="2015" name="Genome Announc.">
        <title>Expanding the biotechnology potential of lactobacilli through comparative genomics of 213 strains and associated genera.</title>
        <authorList>
            <person name="Sun Z."/>
            <person name="Harris H.M."/>
            <person name="McCann A."/>
            <person name="Guo C."/>
            <person name="Argimon S."/>
            <person name="Zhang W."/>
            <person name="Yang X."/>
            <person name="Jeffery I.B."/>
            <person name="Cooney J.C."/>
            <person name="Kagawa T.F."/>
            <person name="Liu W."/>
            <person name="Song Y."/>
            <person name="Salvetti E."/>
            <person name="Wrobel A."/>
            <person name="Rasinkangas P."/>
            <person name="Parkhill J."/>
            <person name="Rea M.C."/>
            <person name="O'Sullivan O."/>
            <person name="Ritari J."/>
            <person name="Douillard F.P."/>
            <person name="Paul Ross R."/>
            <person name="Yang R."/>
            <person name="Briner A.E."/>
            <person name="Felis G.E."/>
            <person name="de Vos W.M."/>
            <person name="Barrangou R."/>
            <person name="Klaenhammer T.R."/>
            <person name="Caufield P.W."/>
            <person name="Cui Y."/>
            <person name="Zhang H."/>
            <person name="O'Toole P.W."/>
        </authorList>
    </citation>
    <scope>NUCLEOTIDE SEQUENCE [LARGE SCALE GENOMIC DNA]</scope>
    <source>
        <strain evidence="7 8">DSM 16634</strain>
    </source>
</reference>
<keyword evidence="2 5" id="KW-0813">Transport</keyword>
<dbReference type="Pfam" id="PF01297">
    <property type="entry name" value="ZnuA"/>
    <property type="match status" value="1"/>
</dbReference>
<keyword evidence="3" id="KW-0479">Metal-binding</keyword>
<gene>
    <name evidence="7" type="ORF">FC32_GL001919</name>
</gene>
<dbReference type="GO" id="GO:0030313">
    <property type="term" value="C:cell envelope"/>
    <property type="evidence" value="ECO:0007669"/>
    <property type="project" value="UniProtKB-SubCell"/>
</dbReference>
<sequence length="293" mass="32594">MTKKLRNFLLFASALLACFSFSSLKNTVQAASDQINVVSTLDFYGEVAEAVLGDHGKVTSLITSSSVDPHDFEPTTKTAKTVAKADLVIYNGAGYDDWVTKLNPKKTLSVASLMNVKDGDNEHVWYDPETMSKLADRLVTEFSKLQPENKATFKKNAAKYKKSLTKLTTLLDKIKKNSNNQKVAVSEPVFDYSLQKMGYKISNTHFAQATEEGSDPSYSDIRKLQNDIKNKKIAFFVQNTQSDSSVIKNIVKLCKKYGVPVVKVTETLPKGKTYVTWLQSEYQAVLKAQSSSK</sequence>
<dbReference type="RefSeq" id="WP_056957244.1">
    <property type="nucleotide sequence ID" value="NZ_AZFT01000030.1"/>
</dbReference>
<evidence type="ECO:0000256" key="1">
    <source>
        <dbReference type="ARBA" id="ARBA00004196"/>
    </source>
</evidence>
<dbReference type="InterPro" id="IPR006128">
    <property type="entry name" value="Lipoprotein_PsaA-like"/>
</dbReference>
<evidence type="ECO:0000256" key="4">
    <source>
        <dbReference type="ARBA" id="ARBA00022729"/>
    </source>
</evidence>
<dbReference type="GO" id="GO:0007155">
    <property type="term" value="P:cell adhesion"/>
    <property type="evidence" value="ECO:0007669"/>
    <property type="project" value="InterPro"/>
</dbReference>
<dbReference type="PANTHER" id="PTHR42953">
    <property type="entry name" value="HIGH-AFFINITY ZINC UPTAKE SYSTEM PROTEIN ZNUA-RELATED"/>
    <property type="match status" value="1"/>
</dbReference>
<accession>A0A0R1TYA4</accession>
<dbReference type="PATRIC" id="fig|1423724.4.peg.2003"/>
<comment type="similarity">
    <text evidence="5">Belongs to the bacterial solute-binding protein 9 family.</text>
</comment>
<dbReference type="InterPro" id="IPR050492">
    <property type="entry name" value="Bact_metal-bind_prot9"/>
</dbReference>
<keyword evidence="4 6" id="KW-0732">Signal</keyword>
<evidence type="ECO:0000256" key="2">
    <source>
        <dbReference type="ARBA" id="ARBA00022448"/>
    </source>
</evidence>
<feature type="chain" id="PRO_5006411384" evidence="6">
    <location>
        <begin position="31"/>
        <end position="293"/>
    </location>
</feature>
<comment type="subcellular location">
    <subcellularLocation>
        <location evidence="1">Cell envelope</location>
    </subcellularLocation>
</comment>
<dbReference type="GO" id="GO:0046872">
    <property type="term" value="F:metal ion binding"/>
    <property type="evidence" value="ECO:0007669"/>
    <property type="project" value="UniProtKB-KW"/>
</dbReference>